<evidence type="ECO:0000256" key="6">
    <source>
        <dbReference type="ARBA" id="ARBA00023136"/>
    </source>
</evidence>
<dbReference type="AlphaFoldDB" id="A0A381NSI2"/>
<keyword evidence="2" id="KW-1003">Cell membrane</keyword>
<dbReference type="PROSITE" id="PS50893">
    <property type="entry name" value="ABC_TRANSPORTER_2"/>
    <property type="match status" value="1"/>
</dbReference>
<evidence type="ECO:0000313" key="8">
    <source>
        <dbReference type="EMBL" id="SUZ57477.1"/>
    </source>
</evidence>
<dbReference type="CDD" id="cd03301">
    <property type="entry name" value="ABC_MalK_N"/>
    <property type="match status" value="1"/>
</dbReference>
<evidence type="ECO:0000259" key="7">
    <source>
        <dbReference type="PROSITE" id="PS50893"/>
    </source>
</evidence>
<keyword evidence="1" id="KW-0813">Transport</keyword>
<dbReference type="InterPro" id="IPR017871">
    <property type="entry name" value="ABC_transporter-like_CS"/>
</dbReference>
<dbReference type="SUPFAM" id="SSF50331">
    <property type="entry name" value="MOP-like"/>
    <property type="match status" value="1"/>
</dbReference>
<reference evidence="8" key="1">
    <citation type="submission" date="2018-05" db="EMBL/GenBank/DDBJ databases">
        <authorList>
            <person name="Lanie J.A."/>
            <person name="Ng W.-L."/>
            <person name="Kazmierczak K.M."/>
            <person name="Andrzejewski T.M."/>
            <person name="Davidsen T.M."/>
            <person name="Wayne K.J."/>
            <person name="Tettelin H."/>
            <person name="Glass J.I."/>
            <person name="Rusch D."/>
            <person name="Podicherti R."/>
            <person name="Tsui H.-C.T."/>
            <person name="Winkler M.E."/>
        </authorList>
    </citation>
    <scope>NUCLEOTIDE SEQUENCE</scope>
</reference>
<dbReference type="GO" id="GO:0005524">
    <property type="term" value="F:ATP binding"/>
    <property type="evidence" value="ECO:0007669"/>
    <property type="project" value="UniProtKB-KW"/>
</dbReference>
<dbReference type="InterPro" id="IPR040582">
    <property type="entry name" value="OB_MalK-like"/>
</dbReference>
<evidence type="ECO:0000256" key="4">
    <source>
        <dbReference type="ARBA" id="ARBA00022840"/>
    </source>
</evidence>
<dbReference type="InterPro" id="IPR008995">
    <property type="entry name" value="Mo/tungstate-bd_C_term_dom"/>
</dbReference>
<dbReference type="Gene3D" id="2.40.50.140">
    <property type="entry name" value="Nucleic acid-binding proteins"/>
    <property type="match status" value="1"/>
</dbReference>
<dbReference type="Gene3D" id="3.40.50.300">
    <property type="entry name" value="P-loop containing nucleotide triphosphate hydrolases"/>
    <property type="match status" value="1"/>
</dbReference>
<keyword evidence="3" id="KW-0547">Nucleotide-binding</keyword>
<dbReference type="Gene3D" id="2.40.50.100">
    <property type="match status" value="1"/>
</dbReference>
<dbReference type="InterPro" id="IPR047641">
    <property type="entry name" value="ABC_transpr_MalK/UgpC-like"/>
</dbReference>
<proteinExistence type="predicted"/>
<dbReference type="InterPro" id="IPR015855">
    <property type="entry name" value="ABC_transpr_MalK-like"/>
</dbReference>
<organism evidence="8">
    <name type="scientific">marine metagenome</name>
    <dbReference type="NCBI Taxonomy" id="408172"/>
    <lineage>
        <taxon>unclassified sequences</taxon>
        <taxon>metagenomes</taxon>
        <taxon>ecological metagenomes</taxon>
    </lineage>
</organism>
<dbReference type="InterPro" id="IPR027417">
    <property type="entry name" value="P-loop_NTPase"/>
</dbReference>
<keyword evidence="4" id="KW-0067">ATP-binding</keyword>
<feature type="domain" description="ABC transporter" evidence="7">
    <location>
        <begin position="15"/>
        <end position="245"/>
    </location>
</feature>
<dbReference type="SUPFAM" id="SSF52540">
    <property type="entry name" value="P-loop containing nucleoside triphosphate hydrolases"/>
    <property type="match status" value="1"/>
</dbReference>
<evidence type="ECO:0000256" key="2">
    <source>
        <dbReference type="ARBA" id="ARBA00022475"/>
    </source>
</evidence>
<dbReference type="PANTHER" id="PTHR43875:SF15">
    <property type="entry name" value="TREHALOSE IMPORT ATP-BINDING PROTEIN SUGC"/>
    <property type="match status" value="1"/>
</dbReference>
<dbReference type="Pfam" id="PF17912">
    <property type="entry name" value="OB_MalK"/>
    <property type="match status" value="1"/>
</dbReference>
<dbReference type="GO" id="GO:0055052">
    <property type="term" value="C:ATP-binding cassette (ABC) transporter complex, substrate-binding subunit-containing"/>
    <property type="evidence" value="ECO:0007669"/>
    <property type="project" value="TreeGrafter"/>
</dbReference>
<dbReference type="InterPro" id="IPR003593">
    <property type="entry name" value="AAA+_ATPase"/>
</dbReference>
<evidence type="ECO:0000256" key="5">
    <source>
        <dbReference type="ARBA" id="ARBA00022967"/>
    </source>
</evidence>
<keyword evidence="6" id="KW-0472">Membrane</keyword>
<dbReference type="EMBL" id="UINC01000559">
    <property type="protein sequence ID" value="SUZ57477.1"/>
    <property type="molecule type" value="Genomic_DNA"/>
</dbReference>
<dbReference type="GO" id="GO:0016887">
    <property type="term" value="F:ATP hydrolysis activity"/>
    <property type="evidence" value="ECO:0007669"/>
    <property type="project" value="InterPro"/>
</dbReference>
<evidence type="ECO:0000256" key="3">
    <source>
        <dbReference type="ARBA" id="ARBA00022741"/>
    </source>
</evidence>
<dbReference type="GO" id="GO:0140359">
    <property type="term" value="F:ABC-type transporter activity"/>
    <property type="evidence" value="ECO:0007669"/>
    <property type="project" value="InterPro"/>
</dbReference>
<dbReference type="InterPro" id="IPR012340">
    <property type="entry name" value="NA-bd_OB-fold"/>
</dbReference>
<dbReference type="GO" id="GO:0008643">
    <property type="term" value="P:carbohydrate transport"/>
    <property type="evidence" value="ECO:0007669"/>
    <property type="project" value="InterPro"/>
</dbReference>
<accession>A0A381NSI2</accession>
<evidence type="ECO:0000256" key="1">
    <source>
        <dbReference type="ARBA" id="ARBA00022448"/>
    </source>
</evidence>
<sequence length="368" mass="40557">MNQMSERGNSQAKRLTVTGLNKWFGDDHVVNEFTIDVAPSEFLVLLGPSGCGKTTALRMVAGLEAANSGQISIGDQDVTTLLPKYRDVAMVFQSYALYPHKTVAENIGFPFKVRGIKGKERDDAVRDAATQVHMSHMLARYPKQLSGGERQRVALARAIVRRPAVFLMDEPLSNLDAKLRLYMRAELKRMQHELGVTTVYVTHDQVEAMTLAHRVAIMNFGVLQQVGSPRDVYDEPENLFVAGFMGSPPMNLISGRISSGVFESQDVRIPIEGTTAEGKTVLGFRPEYAEVVDSGKGQFNAKVFTTELAGDHSLVTMMLGEKSITVKMPTGYEAAYDSEVAVRFPAENGYLFDETSGKRIKGRLILDS</sequence>
<gene>
    <name evidence="8" type="ORF">METZ01_LOCUS10331</name>
</gene>
<protein>
    <recommendedName>
        <fullName evidence="7">ABC transporter domain-containing protein</fullName>
    </recommendedName>
</protein>
<name>A0A381NSI2_9ZZZZ</name>
<dbReference type="PANTHER" id="PTHR43875">
    <property type="entry name" value="MALTODEXTRIN IMPORT ATP-BINDING PROTEIN MSMX"/>
    <property type="match status" value="1"/>
</dbReference>
<dbReference type="Pfam" id="PF00005">
    <property type="entry name" value="ABC_tran"/>
    <property type="match status" value="1"/>
</dbReference>
<dbReference type="InterPro" id="IPR003439">
    <property type="entry name" value="ABC_transporter-like_ATP-bd"/>
</dbReference>
<dbReference type="PROSITE" id="PS00211">
    <property type="entry name" value="ABC_TRANSPORTER_1"/>
    <property type="match status" value="1"/>
</dbReference>
<keyword evidence="5" id="KW-1278">Translocase</keyword>
<dbReference type="FunFam" id="3.40.50.300:FF:000042">
    <property type="entry name" value="Maltose/maltodextrin ABC transporter, ATP-binding protein"/>
    <property type="match status" value="1"/>
</dbReference>
<dbReference type="SMART" id="SM00382">
    <property type="entry name" value="AAA"/>
    <property type="match status" value="1"/>
</dbReference>